<evidence type="ECO:0000256" key="2">
    <source>
        <dbReference type="ARBA" id="ARBA00022679"/>
    </source>
</evidence>
<dbReference type="SUPFAM" id="SSF53067">
    <property type="entry name" value="Actin-like ATPase domain"/>
    <property type="match status" value="1"/>
</dbReference>
<gene>
    <name evidence="4" type="ORF">JCM14108_2807</name>
</gene>
<dbReference type="EMBL" id="BAKI01000044">
    <property type="protein sequence ID" value="GAF37750.1"/>
    <property type="molecule type" value="Genomic_DNA"/>
</dbReference>
<reference evidence="4" key="1">
    <citation type="journal article" date="2014" name="Genome Announc.">
        <title>Draft Genome Sequences of Two Lactobacillus Strains, L. farraginis JCM 14108T and L. composti JCM 14202T, Isolated from Compost of Distilled Shochu Residue.</title>
        <authorList>
            <person name="Yuki M."/>
            <person name="Oshima K."/>
            <person name="Suda W."/>
            <person name="Kitahara M."/>
            <person name="Kitamura K."/>
            <person name="Iida T."/>
            <person name="Hattori M."/>
            <person name="Ohkuma M."/>
        </authorList>
    </citation>
    <scope>NUCLEOTIDE SEQUENCE [LARGE SCALE GENOMIC DNA]</scope>
    <source>
        <strain evidence="4">JCM 14108</strain>
    </source>
</reference>
<accession>X0QGK2</accession>
<sequence length="95" mass="10818">MAADSSNIFNTRVVSLKNEQGPGLGAAMLAAVGLGWYRSIADCTKVFVQFKDVFLPQPANVKRYQKLHEIYKQIYPSTKEITHELVAYRRENQEK</sequence>
<name>X0QGK2_9LACO</name>
<dbReference type="InterPro" id="IPR043129">
    <property type="entry name" value="ATPase_NBD"/>
</dbReference>
<dbReference type="Proteomes" id="UP000019488">
    <property type="component" value="Unassembled WGS sequence"/>
</dbReference>
<evidence type="ECO:0000313" key="5">
    <source>
        <dbReference type="Proteomes" id="UP000019488"/>
    </source>
</evidence>
<dbReference type="PANTHER" id="PTHR43095">
    <property type="entry name" value="SUGAR KINASE"/>
    <property type="match status" value="1"/>
</dbReference>
<proteinExistence type="inferred from homology"/>
<dbReference type="eggNOG" id="COG1070">
    <property type="taxonomic scope" value="Bacteria"/>
</dbReference>
<keyword evidence="3 4" id="KW-0418">Kinase</keyword>
<dbReference type="InterPro" id="IPR050406">
    <property type="entry name" value="FGGY_Carb_Kinase"/>
</dbReference>
<dbReference type="PANTHER" id="PTHR43095:SF5">
    <property type="entry name" value="XYLULOSE KINASE"/>
    <property type="match status" value="1"/>
</dbReference>
<dbReference type="GO" id="GO:0016301">
    <property type="term" value="F:kinase activity"/>
    <property type="evidence" value="ECO:0007669"/>
    <property type="project" value="UniProtKB-KW"/>
</dbReference>
<organism evidence="4 5">
    <name type="scientific">Lentilactobacillus farraginis DSM 18382 = JCM 14108</name>
    <dbReference type="NCBI Taxonomy" id="1423743"/>
    <lineage>
        <taxon>Bacteria</taxon>
        <taxon>Bacillati</taxon>
        <taxon>Bacillota</taxon>
        <taxon>Bacilli</taxon>
        <taxon>Lactobacillales</taxon>
        <taxon>Lactobacillaceae</taxon>
        <taxon>Lentilactobacillus</taxon>
    </lineage>
</organism>
<evidence type="ECO:0000256" key="3">
    <source>
        <dbReference type="ARBA" id="ARBA00022777"/>
    </source>
</evidence>
<comment type="similarity">
    <text evidence="1">Belongs to the FGGY kinase family.</text>
</comment>
<evidence type="ECO:0000313" key="4">
    <source>
        <dbReference type="EMBL" id="GAF37750.1"/>
    </source>
</evidence>
<evidence type="ECO:0000256" key="1">
    <source>
        <dbReference type="ARBA" id="ARBA00009156"/>
    </source>
</evidence>
<comment type="caution">
    <text evidence="4">The sequence shown here is derived from an EMBL/GenBank/DDBJ whole genome shotgun (WGS) entry which is preliminary data.</text>
</comment>
<dbReference type="AlphaFoldDB" id="X0QGK2"/>
<keyword evidence="2" id="KW-0808">Transferase</keyword>
<dbReference type="Gene3D" id="3.30.420.40">
    <property type="match status" value="1"/>
</dbReference>
<protein>
    <submittedName>
        <fullName evidence="4">Xylulose kinase</fullName>
    </submittedName>
</protein>